<evidence type="ECO:0000313" key="3">
    <source>
        <dbReference type="Proteomes" id="UP001597479"/>
    </source>
</evidence>
<gene>
    <name evidence="2" type="ORF">ACFS27_23330</name>
</gene>
<dbReference type="EMBL" id="JBHUOG010000002">
    <property type="protein sequence ID" value="MFD2796514.1"/>
    <property type="molecule type" value="Genomic_DNA"/>
</dbReference>
<evidence type="ECO:0000313" key="2">
    <source>
        <dbReference type="EMBL" id="MFD2796514.1"/>
    </source>
</evidence>
<comment type="caution">
    <text evidence="2">The sequence shown here is derived from an EMBL/GenBank/DDBJ whole genome shotgun (WGS) entry which is preliminary data.</text>
</comment>
<sequence>MAYLDFGDTLESSMEVWINGRKVGGDVSTNPTKATPESEASDRS</sequence>
<organism evidence="2 3">
    <name type="scientific">Promicromonospora vindobonensis</name>
    <dbReference type="NCBI Taxonomy" id="195748"/>
    <lineage>
        <taxon>Bacteria</taxon>
        <taxon>Bacillati</taxon>
        <taxon>Actinomycetota</taxon>
        <taxon>Actinomycetes</taxon>
        <taxon>Micrococcales</taxon>
        <taxon>Promicromonosporaceae</taxon>
        <taxon>Promicromonospora</taxon>
    </lineage>
</organism>
<proteinExistence type="predicted"/>
<protein>
    <submittedName>
        <fullName evidence="2">Uncharacterized protein</fullName>
    </submittedName>
</protein>
<dbReference type="Proteomes" id="UP001597479">
    <property type="component" value="Unassembled WGS sequence"/>
</dbReference>
<keyword evidence="3" id="KW-1185">Reference proteome</keyword>
<accession>A0ABW5W036</accession>
<evidence type="ECO:0000256" key="1">
    <source>
        <dbReference type="SAM" id="MobiDB-lite"/>
    </source>
</evidence>
<name>A0ABW5W036_9MICO</name>
<dbReference type="RefSeq" id="WP_377188230.1">
    <property type="nucleotide sequence ID" value="NZ_JBHUOG010000002.1"/>
</dbReference>
<feature type="region of interest" description="Disordered" evidence="1">
    <location>
        <begin position="21"/>
        <end position="44"/>
    </location>
</feature>
<reference evidence="3" key="1">
    <citation type="journal article" date="2019" name="Int. J. Syst. Evol. Microbiol.">
        <title>The Global Catalogue of Microorganisms (GCM) 10K type strain sequencing project: providing services to taxonomists for standard genome sequencing and annotation.</title>
        <authorList>
            <consortium name="The Broad Institute Genomics Platform"/>
            <consortium name="The Broad Institute Genome Sequencing Center for Infectious Disease"/>
            <person name="Wu L."/>
            <person name="Ma J."/>
        </authorList>
    </citation>
    <scope>NUCLEOTIDE SEQUENCE [LARGE SCALE GENOMIC DNA]</scope>
    <source>
        <strain evidence="3">CCM 7044</strain>
    </source>
</reference>